<dbReference type="Pfam" id="PF04264">
    <property type="entry name" value="YceI"/>
    <property type="match status" value="1"/>
</dbReference>
<dbReference type="Gene3D" id="2.40.128.110">
    <property type="entry name" value="Lipid/polyisoprenoid-binding, YceI-like"/>
    <property type="match status" value="1"/>
</dbReference>
<accession>A0A919F7R0</accession>
<evidence type="ECO:0000256" key="1">
    <source>
        <dbReference type="SAM" id="SignalP"/>
    </source>
</evidence>
<feature type="domain" description="Lipid/polyisoprenoid-binding YceI-like" evidence="2">
    <location>
        <begin position="67"/>
        <end position="231"/>
    </location>
</feature>
<dbReference type="SUPFAM" id="SSF101874">
    <property type="entry name" value="YceI-like"/>
    <property type="match status" value="1"/>
</dbReference>
<dbReference type="InterPro" id="IPR007372">
    <property type="entry name" value="Lipid/polyisoprenoid-bd_YceI"/>
</dbReference>
<reference evidence="3" key="2">
    <citation type="submission" date="2020-09" db="EMBL/GenBank/DDBJ databases">
        <authorList>
            <person name="Sun Q."/>
            <person name="Ohkuma M."/>
        </authorList>
    </citation>
    <scope>NUCLEOTIDE SEQUENCE</scope>
    <source>
        <strain evidence="3">JCM 13306</strain>
    </source>
</reference>
<dbReference type="PANTHER" id="PTHR34406">
    <property type="entry name" value="PROTEIN YCEI"/>
    <property type="match status" value="1"/>
</dbReference>
<dbReference type="SMART" id="SM00867">
    <property type="entry name" value="YceI"/>
    <property type="match status" value="1"/>
</dbReference>
<protein>
    <submittedName>
        <fullName evidence="3">Polyisoprenoid-binding protein</fullName>
    </submittedName>
</protein>
<comment type="caution">
    <text evidence="3">The sequence shown here is derived from an EMBL/GenBank/DDBJ whole genome shotgun (WGS) entry which is preliminary data.</text>
</comment>
<keyword evidence="1" id="KW-0732">Signal</keyword>
<gene>
    <name evidence="3" type="ORF">GCM10009090_18170</name>
</gene>
<evidence type="ECO:0000313" key="3">
    <source>
        <dbReference type="EMBL" id="GHH53218.1"/>
    </source>
</evidence>
<evidence type="ECO:0000313" key="4">
    <source>
        <dbReference type="Proteomes" id="UP000623958"/>
    </source>
</evidence>
<dbReference type="PROSITE" id="PS51257">
    <property type="entry name" value="PROKAR_LIPOPROTEIN"/>
    <property type="match status" value="1"/>
</dbReference>
<evidence type="ECO:0000259" key="2">
    <source>
        <dbReference type="SMART" id="SM00867"/>
    </source>
</evidence>
<organism evidence="3 4">
    <name type="scientific">Xanthomonas boreopolis</name>
    <dbReference type="NCBI Taxonomy" id="86183"/>
    <lineage>
        <taxon>Bacteria</taxon>
        <taxon>Pseudomonadati</taxon>
        <taxon>Pseudomonadota</taxon>
        <taxon>Gammaproteobacteria</taxon>
        <taxon>Lysobacterales</taxon>
        <taxon>Lysobacteraceae</taxon>
        <taxon>Xanthomonas</taxon>
    </lineage>
</organism>
<feature type="signal peptide" evidence="1">
    <location>
        <begin position="1"/>
        <end position="21"/>
    </location>
</feature>
<dbReference type="AlphaFoldDB" id="A0A919F7R0"/>
<dbReference type="Proteomes" id="UP000623958">
    <property type="component" value="Unassembled WGS sequence"/>
</dbReference>
<keyword evidence="4" id="KW-1185">Reference proteome</keyword>
<proteinExistence type="predicted"/>
<sequence length="244" mass="24981">MNTAQKLLLPLALTLAIAACSKPADQAAAPAQDAPAAAEAAAPATAPAADAAAAAPAAEAIKAVSGTYALDPTHTDVLVQWSHFGFSKPSAHFGISEGKLVYDADDVSKSSVEVTLPLSALDSFVPKLDEHLKGADFFDAAKFPNATFKSTQVESAGPNKLRVTGDLTVKDQTKPVVLDVTLNGAGEHPMLKKQAIGFSATGTIKRTDFGVGNYAPNVSDDVQLSITTEGALADAAAPAAEEKK</sequence>
<name>A0A919F7R0_9XANT</name>
<dbReference type="RefSeq" id="WP_434027024.1">
    <property type="nucleotide sequence ID" value="NZ_BNBA01000012.1"/>
</dbReference>
<dbReference type="InterPro" id="IPR036761">
    <property type="entry name" value="TTHA0802/YceI-like_sf"/>
</dbReference>
<dbReference type="PANTHER" id="PTHR34406:SF1">
    <property type="entry name" value="PROTEIN YCEI"/>
    <property type="match status" value="1"/>
</dbReference>
<dbReference type="EMBL" id="BNBA01000012">
    <property type="protein sequence ID" value="GHH53218.1"/>
    <property type="molecule type" value="Genomic_DNA"/>
</dbReference>
<feature type="chain" id="PRO_5037553947" evidence="1">
    <location>
        <begin position="22"/>
        <end position="244"/>
    </location>
</feature>
<reference evidence="3" key="1">
    <citation type="journal article" date="2014" name="Int. J. Syst. Evol. Microbiol.">
        <title>Complete genome sequence of Corynebacterium casei LMG S-19264T (=DSM 44701T), isolated from a smear-ripened cheese.</title>
        <authorList>
            <consortium name="US DOE Joint Genome Institute (JGI-PGF)"/>
            <person name="Walter F."/>
            <person name="Albersmeier A."/>
            <person name="Kalinowski J."/>
            <person name="Ruckert C."/>
        </authorList>
    </citation>
    <scope>NUCLEOTIDE SEQUENCE</scope>
    <source>
        <strain evidence="3">JCM 13306</strain>
    </source>
</reference>